<dbReference type="InterPro" id="IPR001437">
    <property type="entry name" value="Tscrpt_elong_fac_GreA/B_C"/>
</dbReference>
<protein>
    <recommendedName>
        <fullName evidence="2 8">Transcription elongation factor GreA</fullName>
    </recommendedName>
    <alternativeName>
        <fullName evidence="7 8">Transcript cleavage factor GreA</fullName>
    </alternativeName>
</protein>
<dbReference type="InterPro" id="IPR036953">
    <property type="entry name" value="GreA/GreB_C_sf"/>
</dbReference>
<sequence length="157" mass="17338">MSSLQAQFTREGYDKLKEQLEELKTQRAIVRDEVKEARELGDLKENAGYHAARESQGIIEARISSLEKRLDDAVIVEGNSFESVVLGVPVKVKNLENGKERFYSVVGSEEMEFTEFAASQESPIGQVLLGKKPGEIVEVQGPAGIVRFEILKIGADA</sequence>
<keyword evidence="12" id="KW-0251">Elongation factor</keyword>
<organism evidence="12 13">
    <name type="scientific">Abditibacterium utsteinense</name>
    <dbReference type="NCBI Taxonomy" id="1960156"/>
    <lineage>
        <taxon>Bacteria</taxon>
        <taxon>Pseudomonadati</taxon>
        <taxon>Abditibacteriota</taxon>
        <taxon>Abditibacteriia</taxon>
        <taxon>Abditibacteriales</taxon>
        <taxon>Abditibacteriaceae</taxon>
        <taxon>Abditibacterium</taxon>
    </lineage>
</organism>
<dbReference type="PANTHER" id="PTHR30437:SF4">
    <property type="entry name" value="TRANSCRIPTION ELONGATION FACTOR GREA"/>
    <property type="match status" value="1"/>
</dbReference>
<dbReference type="InterPro" id="IPR023459">
    <property type="entry name" value="Tscrpt_elong_fac_GreA/B_fam"/>
</dbReference>
<dbReference type="Pfam" id="PF03449">
    <property type="entry name" value="GreA_GreB_N"/>
    <property type="match status" value="1"/>
</dbReference>
<keyword evidence="4 8" id="KW-0238">DNA-binding</keyword>
<evidence type="ECO:0000256" key="7">
    <source>
        <dbReference type="ARBA" id="ARBA00030776"/>
    </source>
</evidence>
<dbReference type="PIRSF" id="PIRSF006092">
    <property type="entry name" value="GreA_GreB"/>
    <property type="match status" value="1"/>
</dbReference>
<dbReference type="SUPFAM" id="SSF54534">
    <property type="entry name" value="FKBP-like"/>
    <property type="match status" value="1"/>
</dbReference>
<dbReference type="EMBL" id="NIGF01000009">
    <property type="protein sequence ID" value="PQV63668.1"/>
    <property type="molecule type" value="Genomic_DNA"/>
</dbReference>
<evidence type="ECO:0000259" key="10">
    <source>
        <dbReference type="Pfam" id="PF01272"/>
    </source>
</evidence>
<dbReference type="NCBIfam" id="TIGR01462">
    <property type="entry name" value="greA"/>
    <property type="match status" value="1"/>
</dbReference>
<evidence type="ECO:0000256" key="5">
    <source>
        <dbReference type="ARBA" id="ARBA00023163"/>
    </source>
</evidence>
<evidence type="ECO:0000313" key="13">
    <source>
        <dbReference type="Proteomes" id="UP000237684"/>
    </source>
</evidence>
<keyword evidence="5 8" id="KW-0804">Transcription</keyword>
<dbReference type="PANTHER" id="PTHR30437">
    <property type="entry name" value="TRANSCRIPTION ELONGATION FACTOR GREA"/>
    <property type="match status" value="1"/>
</dbReference>
<feature type="domain" description="Transcription elongation factor GreA/GreB N-terminal" evidence="11">
    <location>
        <begin position="8"/>
        <end position="75"/>
    </location>
</feature>
<dbReference type="RefSeq" id="WP_157947629.1">
    <property type="nucleotide sequence ID" value="NZ_NIGF01000009.1"/>
</dbReference>
<evidence type="ECO:0000256" key="1">
    <source>
        <dbReference type="ARBA" id="ARBA00008213"/>
    </source>
</evidence>
<evidence type="ECO:0000259" key="11">
    <source>
        <dbReference type="Pfam" id="PF03449"/>
    </source>
</evidence>
<dbReference type="GO" id="GO:0032784">
    <property type="term" value="P:regulation of DNA-templated transcription elongation"/>
    <property type="evidence" value="ECO:0007669"/>
    <property type="project" value="UniProtKB-UniRule"/>
</dbReference>
<dbReference type="GO" id="GO:0003746">
    <property type="term" value="F:translation elongation factor activity"/>
    <property type="evidence" value="ECO:0007669"/>
    <property type="project" value="UniProtKB-KW"/>
</dbReference>
<dbReference type="FunCoup" id="A0A2S8SSB6">
    <property type="interactions" value="285"/>
</dbReference>
<evidence type="ECO:0000256" key="8">
    <source>
        <dbReference type="HAMAP-Rule" id="MF_00105"/>
    </source>
</evidence>
<reference evidence="12 13" key="1">
    <citation type="journal article" date="2018" name="Syst. Appl. Microbiol.">
        <title>Abditibacterium utsteinense sp. nov., the first cultivated member of candidate phylum FBP, isolated from ice-free Antarctic soil samples.</title>
        <authorList>
            <person name="Tahon G."/>
            <person name="Tytgat B."/>
            <person name="Lebbe L."/>
            <person name="Carlier A."/>
            <person name="Willems A."/>
        </authorList>
    </citation>
    <scope>NUCLEOTIDE SEQUENCE [LARGE SCALE GENOMIC DNA]</scope>
    <source>
        <strain evidence="12 13">LMG 29911</strain>
    </source>
</reference>
<dbReference type="Gene3D" id="3.10.50.30">
    <property type="entry name" value="Transcription elongation factor, GreA/GreB, C-terminal domain"/>
    <property type="match status" value="1"/>
</dbReference>
<dbReference type="OrthoDB" id="9808774at2"/>
<dbReference type="Proteomes" id="UP000237684">
    <property type="component" value="Unassembled WGS sequence"/>
</dbReference>
<evidence type="ECO:0000256" key="4">
    <source>
        <dbReference type="ARBA" id="ARBA00023125"/>
    </source>
</evidence>
<keyword evidence="3 8" id="KW-0805">Transcription regulation</keyword>
<evidence type="ECO:0000313" key="12">
    <source>
        <dbReference type="EMBL" id="PQV63668.1"/>
    </source>
</evidence>
<evidence type="ECO:0000256" key="2">
    <source>
        <dbReference type="ARBA" id="ARBA00013729"/>
    </source>
</evidence>
<dbReference type="Pfam" id="PF01272">
    <property type="entry name" value="GreA_GreB"/>
    <property type="match status" value="1"/>
</dbReference>
<dbReference type="SUPFAM" id="SSF46557">
    <property type="entry name" value="GreA transcript cleavage protein, N-terminal domain"/>
    <property type="match status" value="1"/>
</dbReference>
<dbReference type="InterPro" id="IPR036805">
    <property type="entry name" value="Tscrpt_elong_fac_GreA/B_N_sf"/>
</dbReference>
<dbReference type="GO" id="GO:0006354">
    <property type="term" value="P:DNA-templated transcription elongation"/>
    <property type="evidence" value="ECO:0007669"/>
    <property type="project" value="TreeGrafter"/>
</dbReference>
<dbReference type="GO" id="GO:0070063">
    <property type="term" value="F:RNA polymerase binding"/>
    <property type="evidence" value="ECO:0007669"/>
    <property type="project" value="InterPro"/>
</dbReference>
<dbReference type="NCBIfam" id="NF001263">
    <property type="entry name" value="PRK00226.1-4"/>
    <property type="match status" value="1"/>
</dbReference>
<dbReference type="InParanoid" id="A0A2S8SSB6"/>
<dbReference type="FunFam" id="1.10.287.180:FF:000001">
    <property type="entry name" value="Transcription elongation factor GreA"/>
    <property type="match status" value="1"/>
</dbReference>
<dbReference type="Gene3D" id="1.10.287.180">
    <property type="entry name" value="Transcription elongation factor, GreA/GreB, N-terminal domain"/>
    <property type="match status" value="1"/>
</dbReference>
<feature type="domain" description="Transcription elongation factor GreA/GreB C-terminal" evidence="10">
    <location>
        <begin position="83"/>
        <end position="153"/>
    </location>
</feature>
<comment type="function">
    <text evidence="6 8 9">Necessary for efficient RNA polymerase transcription elongation past template-encoded arresting sites. The arresting sites in DNA have the property of trapping a certain fraction of elongating RNA polymerases that pass through, resulting in locked ternary complexes. Cleavage of the nascent transcript by cleavage factors such as GreA or GreB allows the resumption of elongation from the new 3'terminus. GreA releases sequences of 2 to 3 nucleotides.</text>
</comment>
<proteinExistence type="inferred from homology"/>
<comment type="similarity">
    <text evidence="1 8 9">Belongs to the GreA/GreB family.</text>
</comment>
<feature type="coiled-coil region" evidence="8">
    <location>
        <begin position="6"/>
        <end position="40"/>
    </location>
</feature>
<dbReference type="HAMAP" id="MF_00105">
    <property type="entry name" value="GreA_GreB"/>
    <property type="match status" value="1"/>
</dbReference>
<gene>
    <name evidence="8" type="primary">greA</name>
    <name evidence="12" type="ORF">B1R32_1097</name>
</gene>
<dbReference type="AlphaFoldDB" id="A0A2S8SSB6"/>
<dbReference type="GO" id="GO:0003677">
    <property type="term" value="F:DNA binding"/>
    <property type="evidence" value="ECO:0007669"/>
    <property type="project" value="UniProtKB-UniRule"/>
</dbReference>
<accession>A0A2S8SSB6</accession>
<evidence type="ECO:0000256" key="6">
    <source>
        <dbReference type="ARBA" id="ARBA00024916"/>
    </source>
</evidence>
<dbReference type="InterPro" id="IPR022691">
    <property type="entry name" value="Tscrpt_elong_fac_GreA/B_N"/>
</dbReference>
<keyword evidence="13" id="KW-1185">Reference proteome</keyword>
<keyword evidence="8" id="KW-0175">Coiled coil</keyword>
<comment type="caution">
    <text evidence="12">The sequence shown here is derived from an EMBL/GenBank/DDBJ whole genome shotgun (WGS) entry which is preliminary data.</text>
</comment>
<keyword evidence="12" id="KW-0648">Protein biosynthesis</keyword>
<dbReference type="InterPro" id="IPR006359">
    <property type="entry name" value="Tscrpt_elong_fac_GreA"/>
</dbReference>
<evidence type="ECO:0000256" key="3">
    <source>
        <dbReference type="ARBA" id="ARBA00023015"/>
    </source>
</evidence>
<dbReference type="InterPro" id="IPR028624">
    <property type="entry name" value="Tscrpt_elong_fac_GreA/B"/>
</dbReference>
<name>A0A2S8SSB6_9BACT</name>
<evidence type="ECO:0000256" key="9">
    <source>
        <dbReference type="RuleBase" id="RU000556"/>
    </source>
</evidence>